<feature type="region of interest" description="Disordered" evidence="1">
    <location>
        <begin position="17"/>
        <end position="63"/>
    </location>
</feature>
<comment type="caution">
    <text evidence="2">The sequence shown here is derived from an EMBL/GenBank/DDBJ whole genome shotgun (WGS) entry which is preliminary data.</text>
</comment>
<proteinExistence type="predicted"/>
<keyword evidence="3" id="KW-1185">Reference proteome</keyword>
<gene>
    <name evidence="2" type="ORF">H5410_042719</name>
</gene>
<dbReference type="AlphaFoldDB" id="A0A9J5XWG9"/>
<protein>
    <submittedName>
        <fullName evidence="2">Uncharacterized protein</fullName>
    </submittedName>
</protein>
<evidence type="ECO:0000313" key="2">
    <source>
        <dbReference type="EMBL" id="KAG5592205.1"/>
    </source>
</evidence>
<dbReference type="Proteomes" id="UP000824120">
    <property type="component" value="Chromosome 8"/>
</dbReference>
<organism evidence="2 3">
    <name type="scientific">Solanum commersonii</name>
    <name type="common">Commerson's wild potato</name>
    <name type="synonym">Commerson's nightshade</name>
    <dbReference type="NCBI Taxonomy" id="4109"/>
    <lineage>
        <taxon>Eukaryota</taxon>
        <taxon>Viridiplantae</taxon>
        <taxon>Streptophyta</taxon>
        <taxon>Embryophyta</taxon>
        <taxon>Tracheophyta</taxon>
        <taxon>Spermatophyta</taxon>
        <taxon>Magnoliopsida</taxon>
        <taxon>eudicotyledons</taxon>
        <taxon>Gunneridae</taxon>
        <taxon>Pentapetalae</taxon>
        <taxon>asterids</taxon>
        <taxon>lamiids</taxon>
        <taxon>Solanales</taxon>
        <taxon>Solanaceae</taxon>
        <taxon>Solanoideae</taxon>
        <taxon>Solaneae</taxon>
        <taxon>Solanum</taxon>
    </lineage>
</organism>
<feature type="compositionally biased region" description="Basic and acidic residues" evidence="1">
    <location>
        <begin position="26"/>
        <end position="36"/>
    </location>
</feature>
<dbReference type="EMBL" id="JACXVP010000008">
    <property type="protein sequence ID" value="KAG5592205.1"/>
    <property type="molecule type" value="Genomic_DNA"/>
</dbReference>
<name>A0A9J5XWG9_SOLCO</name>
<evidence type="ECO:0000313" key="3">
    <source>
        <dbReference type="Proteomes" id="UP000824120"/>
    </source>
</evidence>
<reference evidence="2 3" key="1">
    <citation type="submission" date="2020-09" db="EMBL/GenBank/DDBJ databases">
        <title>De no assembly of potato wild relative species, Solanum commersonii.</title>
        <authorList>
            <person name="Cho K."/>
        </authorList>
    </citation>
    <scope>NUCLEOTIDE SEQUENCE [LARGE SCALE GENOMIC DNA]</scope>
    <source>
        <strain evidence="2">LZ3.2</strain>
        <tissue evidence="2">Leaf</tissue>
    </source>
</reference>
<sequence>MEGYAVAAFLVRRRKKKRWPEQCNDEEAKGGDEESAPKSTWVPDPSPVITDRKIKHGYLTRHR</sequence>
<accession>A0A9J5XWG9</accession>
<evidence type="ECO:0000256" key="1">
    <source>
        <dbReference type="SAM" id="MobiDB-lite"/>
    </source>
</evidence>
<feature type="compositionally biased region" description="Basic residues" evidence="1">
    <location>
        <begin position="53"/>
        <end position="63"/>
    </location>
</feature>